<comment type="similarity">
    <text evidence="5">Belongs to the 4-toluene sulfonate uptake permease (TSUP) (TC 2.A.102) family.</text>
</comment>
<keyword evidence="4 5" id="KW-0472">Membrane</keyword>
<evidence type="ECO:0000256" key="5">
    <source>
        <dbReference type="RuleBase" id="RU363041"/>
    </source>
</evidence>
<dbReference type="Pfam" id="PF01925">
    <property type="entry name" value="TauE"/>
    <property type="match status" value="1"/>
</dbReference>
<keyword evidence="7" id="KW-1185">Reference proteome</keyword>
<evidence type="ECO:0000313" key="6">
    <source>
        <dbReference type="EMBL" id="MDQ0425409.1"/>
    </source>
</evidence>
<comment type="caution">
    <text evidence="6">The sequence shown here is derived from an EMBL/GenBank/DDBJ whole genome shotgun (WGS) entry which is preliminary data.</text>
</comment>
<evidence type="ECO:0000313" key="7">
    <source>
        <dbReference type="Proteomes" id="UP001240250"/>
    </source>
</evidence>
<evidence type="ECO:0000256" key="3">
    <source>
        <dbReference type="ARBA" id="ARBA00022989"/>
    </source>
</evidence>
<evidence type="ECO:0000256" key="4">
    <source>
        <dbReference type="ARBA" id="ARBA00023136"/>
    </source>
</evidence>
<protein>
    <recommendedName>
        <fullName evidence="5">Probable membrane transporter protein</fullName>
    </recommendedName>
</protein>
<feature type="transmembrane region" description="Helical" evidence="5">
    <location>
        <begin position="30"/>
        <end position="56"/>
    </location>
</feature>
<feature type="transmembrane region" description="Helical" evidence="5">
    <location>
        <begin position="92"/>
        <end position="112"/>
    </location>
</feature>
<evidence type="ECO:0000256" key="2">
    <source>
        <dbReference type="ARBA" id="ARBA00022692"/>
    </source>
</evidence>
<keyword evidence="3 5" id="KW-1133">Transmembrane helix</keyword>
<sequence length="244" mass="24147">MLLLVLASVLAGATLQRVSGIGFAMVVAPFTVIALGPAQGVVLVQVCGVASAALVLSRVVRDTDWATFARLLPGSALGVVAGALLAGRVPDGPAQVLSAVVMLVTLAASVLVGRLRELPRSPVVLTAAGGTAGLMTVLAGVGGVALTALQQATRWEHRVFLATLQPYLIALSTGTVVARVVVSPAAWPSLSPAAWAGVAAALAVGILAGGRVARWLSGPAAARVTLALSLAGAVVALVDGLVGP</sequence>
<feature type="transmembrane region" description="Helical" evidence="5">
    <location>
        <begin position="124"/>
        <end position="147"/>
    </location>
</feature>
<reference evidence="6 7" key="1">
    <citation type="submission" date="2023-07" db="EMBL/GenBank/DDBJ databases">
        <title>Sequencing the genomes of 1000 actinobacteria strains.</title>
        <authorList>
            <person name="Klenk H.-P."/>
        </authorList>
    </citation>
    <scope>NUCLEOTIDE SEQUENCE [LARGE SCALE GENOMIC DNA]</scope>
    <source>
        <strain evidence="6 7">DSM 14785</strain>
    </source>
</reference>
<feature type="transmembrane region" description="Helical" evidence="5">
    <location>
        <begin position="68"/>
        <end position="86"/>
    </location>
</feature>
<keyword evidence="2 5" id="KW-0812">Transmembrane</keyword>
<gene>
    <name evidence="6" type="ORF">JO380_001790</name>
</gene>
<dbReference type="RefSeq" id="WP_070320037.1">
    <property type="nucleotide sequence ID" value="NZ_CP194061.1"/>
</dbReference>
<dbReference type="EMBL" id="JAUSVM010000001">
    <property type="protein sequence ID" value="MDQ0425409.1"/>
    <property type="molecule type" value="Genomic_DNA"/>
</dbReference>
<comment type="subcellular location">
    <subcellularLocation>
        <location evidence="5">Cell membrane</location>
        <topology evidence="5">Multi-pass membrane protein</topology>
    </subcellularLocation>
    <subcellularLocation>
        <location evidence="1">Membrane</location>
        <topology evidence="1">Multi-pass membrane protein</topology>
    </subcellularLocation>
</comment>
<dbReference type="Proteomes" id="UP001240250">
    <property type="component" value="Unassembled WGS sequence"/>
</dbReference>
<keyword evidence="5" id="KW-1003">Cell membrane</keyword>
<feature type="transmembrane region" description="Helical" evidence="5">
    <location>
        <begin position="194"/>
        <end position="214"/>
    </location>
</feature>
<feature type="transmembrane region" description="Helical" evidence="5">
    <location>
        <begin position="220"/>
        <end position="242"/>
    </location>
</feature>
<feature type="transmembrane region" description="Helical" evidence="5">
    <location>
        <begin position="159"/>
        <end position="182"/>
    </location>
</feature>
<organism evidence="6 7">
    <name type="scientific">Cellulomonas iranensis</name>
    <dbReference type="NCBI Taxonomy" id="76862"/>
    <lineage>
        <taxon>Bacteria</taxon>
        <taxon>Bacillati</taxon>
        <taxon>Actinomycetota</taxon>
        <taxon>Actinomycetes</taxon>
        <taxon>Micrococcales</taxon>
        <taxon>Cellulomonadaceae</taxon>
        <taxon>Cellulomonas</taxon>
    </lineage>
</organism>
<proteinExistence type="inferred from homology"/>
<dbReference type="InterPro" id="IPR002781">
    <property type="entry name" value="TM_pro_TauE-like"/>
</dbReference>
<accession>A0ABU0GKG0</accession>
<evidence type="ECO:0000256" key="1">
    <source>
        <dbReference type="ARBA" id="ARBA00004141"/>
    </source>
</evidence>
<name>A0ABU0GKG0_9CELL</name>